<feature type="transmembrane region" description="Helical" evidence="6">
    <location>
        <begin position="211"/>
        <end position="236"/>
    </location>
</feature>
<proteinExistence type="predicted"/>
<feature type="transmembrane region" description="Helical" evidence="6">
    <location>
        <begin position="133"/>
        <end position="154"/>
    </location>
</feature>
<feature type="transmembrane region" description="Helical" evidence="6">
    <location>
        <begin position="20"/>
        <end position="41"/>
    </location>
</feature>
<evidence type="ECO:0000313" key="8">
    <source>
        <dbReference type="Proteomes" id="UP000199502"/>
    </source>
</evidence>
<reference evidence="7 8" key="1">
    <citation type="submission" date="2016-10" db="EMBL/GenBank/DDBJ databases">
        <authorList>
            <person name="de Groot N.N."/>
        </authorList>
    </citation>
    <scope>NUCLEOTIDE SEQUENCE [LARGE SCALE GENOMIC DNA]</scope>
    <source>
        <strain evidence="7 8">CGMCC 1.8925</strain>
    </source>
</reference>
<dbReference type="AlphaFoldDB" id="A0A1G5FRW2"/>
<evidence type="ECO:0000256" key="5">
    <source>
        <dbReference type="ARBA" id="ARBA00023136"/>
    </source>
</evidence>
<dbReference type="Pfam" id="PF09678">
    <property type="entry name" value="Caa3_CtaG"/>
    <property type="match status" value="1"/>
</dbReference>
<dbReference type="GO" id="GO:0005886">
    <property type="term" value="C:plasma membrane"/>
    <property type="evidence" value="ECO:0007669"/>
    <property type="project" value="UniProtKB-SubCell"/>
</dbReference>
<evidence type="ECO:0000313" key="7">
    <source>
        <dbReference type="EMBL" id="SCY42112.1"/>
    </source>
</evidence>
<protein>
    <submittedName>
        <fullName evidence="7">Putative membrane protein</fullName>
    </submittedName>
</protein>
<dbReference type="InterPro" id="IPR019108">
    <property type="entry name" value="Caa3_assmbl_CtaG-rel"/>
</dbReference>
<organism evidence="7 8">
    <name type="scientific">Paracoccus tibetensis</name>
    <dbReference type="NCBI Taxonomy" id="336292"/>
    <lineage>
        <taxon>Bacteria</taxon>
        <taxon>Pseudomonadati</taxon>
        <taxon>Pseudomonadota</taxon>
        <taxon>Alphaproteobacteria</taxon>
        <taxon>Rhodobacterales</taxon>
        <taxon>Paracoccaceae</taxon>
        <taxon>Paracoccus</taxon>
    </lineage>
</organism>
<name>A0A1G5FRW2_9RHOB</name>
<feature type="transmembrane region" description="Helical" evidence="6">
    <location>
        <begin position="166"/>
        <end position="191"/>
    </location>
</feature>
<feature type="transmembrane region" description="Helical" evidence="6">
    <location>
        <begin position="80"/>
        <end position="99"/>
    </location>
</feature>
<feature type="transmembrane region" description="Helical" evidence="6">
    <location>
        <begin position="53"/>
        <end position="74"/>
    </location>
</feature>
<keyword evidence="4 6" id="KW-1133">Transmembrane helix</keyword>
<feature type="transmembrane region" description="Helical" evidence="6">
    <location>
        <begin position="106"/>
        <end position="127"/>
    </location>
</feature>
<sequence length="242" mass="25547">MMNQSLPYCGPAPLPQDLWRSWNLDPLLLLALAGFGALLLARTAPDRRLAAGAGWAAVAIAFASPLCALTVALFSARAAHHVLILTLAAPALAHALPLLPRLPAGLSLAAVTAAMVAWHLPQVYAAAWGSDLVYWALQLAMLLPAWAFWSAVLRPGADGQEALQRAVLIGGFAAVMGFVGAILTFSPRLLYIQHVEGAAAWGLDPLADQQLAGLVMWVPGFLPVAVIGFAMLHLGWRRSFAA</sequence>
<evidence type="ECO:0000256" key="6">
    <source>
        <dbReference type="SAM" id="Phobius"/>
    </source>
</evidence>
<dbReference type="STRING" id="336292.SAMN05660710_01540"/>
<dbReference type="OrthoDB" id="259025at2"/>
<evidence type="ECO:0000256" key="4">
    <source>
        <dbReference type="ARBA" id="ARBA00022989"/>
    </source>
</evidence>
<dbReference type="EMBL" id="FMVT01000004">
    <property type="protein sequence ID" value="SCY42112.1"/>
    <property type="molecule type" value="Genomic_DNA"/>
</dbReference>
<keyword evidence="3 6" id="KW-0812">Transmembrane</keyword>
<gene>
    <name evidence="7" type="ORF">SAMN05660710_01540</name>
</gene>
<keyword evidence="5 6" id="KW-0472">Membrane</keyword>
<evidence type="ECO:0000256" key="1">
    <source>
        <dbReference type="ARBA" id="ARBA00004651"/>
    </source>
</evidence>
<accession>A0A1G5FRW2</accession>
<keyword evidence="2" id="KW-1003">Cell membrane</keyword>
<dbReference type="Proteomes" id="UP000199502">
    <property type="component" value="Unassembled WGS sequence"/>
</dbReference>
<keyword evidence="8" id="KW-1185">Reference proteome</keyword>
<comment type="subcellular location">
    <subcellularLocation>
        <location evidence="1">Cell membrane</location>
        <topology evidence="1">Multi-pass membrane protein</topology>
    </subcellularLocation>
</comment>
<evidence type="ECO:0000256" key="2">
    <source>
        <dbReference type="ARBA" id="ARBA00022475"/>
    </source>
</evidence>
<evidence type="ECO:0000256" key="3">
    <source>
        <dbReference type="ARBA" id="ARBA00022692"/>
    </source>
</evidence>